<dbReference type="AlphaFoldDB" id="A0A0S2TE09"/>
<name>A0A0S2TE09_9GAMM</name>
<dbReference type="GO" id="GO:0030145">
    <property type="term" value="F:manganese ion binding"/>
    <property type="evidence" value="ECO:0007669"/>
    <property type="project" value="UniProtKB-UniRule"/>
</dbReference>
<feature type="binding site" evidence="9 12">
    <location>
        <position position="128"/>
    </location>
    <ligand>
        <name>substrate</name>
    </ligand>
</feature>
<dbReference type="Gene3D" id="3.40.720.10">
    <property type="entry name" value="Alkaline Phosphatase, subunit A"/>
    <property type="match status" value="1"/>
</dbReference>
<feature type="binding site" evidence="9 12">
    <location>
        <begin position="259"/>
        <end position="262"/>
    </location>
    <ligand>
        <name>substrate</name>
    </ligand>
</feature>
<accession>A0A0S2TE09</accession>
<dbReference type="PANTHER" id="PTHR31637">
    <property type="entry name" value="2,3-BISPHOSPHOGLYCERATE-INDEPENDENT PHOSPHOGLYCERATE MUTASE"/>
    <property type="match status" value="1"/>
</dbReference>
<dbReference type="FunFam" id="3.40.1450.10:FF:000002">
    <property type="entry name" value="2,3-bisphosphoglycerate-independent phosphoglycerate mutase"/>
    <property type="match status" value="1"/>
</dbReference>
<evidence type="ECO:0000256" key="10">
    <source>
        <dbReference type="NCBIfam" id="TIGR01307"/>
    </source>
</evidence>
<evidence type="ECO:0000313" key="16">
    <source>
        <dbReference type="EMBL" id="ALP53393.1"/>
    </source>
</evidence>
<evidence type="ECO:0000256" key="2">
    <source>
        <dbReference type="ARBA" id="ARBA00002315"/>
    </source>
</evidence>
<dbReference type="GO" id="GO:0006096">
    <property type="term" value="P:glycolytic process"/>
    <property type="evidence" value="ECO:0007669"/>
    <property type="project" value="UniProtKB-UniRule"/>
</dbReference>
<feature type="binding site" evidence="9 12">
    <location>
        <position position="332"/>
    </location>
    <ligand>
        <name>substrate</name>
    </ligand>
</feature>
<gene>
    <name evidence="9" type="primary">gpmI</name>
    <name evidence="16" type="ORF">Tel_09645</name>
</gene>
<feature type="binding site" evidence="9 13">
    <location>
        <position position="403"/>
    </location>
    <ligand>
        <name>Mn(2+)</name>
        <dbReference type="ChEBI" id="CHEBI:29035"/>
        <label>1</label>
    </ligand>
</feature>
<keyword evidence="7 9" id="KW-0464">Manganese</keyword>
<evidence type="ECO:0000256" key="13">
    <source>
        <dbReference type="PIRSR" id="PIRSR001492-3"/>
    </source>
</evidence>
<dbReference type="GO" id="GO:0006007">
    <property type="term" value="P:glucose catabolic process"/>
    <property type="evidence" value="ECO:0007669"/>
    <property type="project" value="InterPro"/>
</dbReference>
<dbReference type="PIRSF" id="PIRSF001492">
    <property type="entry name" value="IPGAM"/>
    <property type="match status" value="1"/>
</dbReference>
<feature type="binding site" evidence="9 12">
    <location>
        <begin position="157"/>
        <end position="158"/>
    </location>
    <ligand>
        <name>substrate</name>
    </ligand>
</feature>
<feature type="binding site" evidence="9 13">
    <location>
        <position position="67"/>
    </location>
    <ligand>
        <name>Mn(2+)</name>
        <dbReference type="ChEBI" id="CHEBI:29035"/>
        <label>2</label>
    </ligand>
</feature>
<dbReference type="PANTHER" id="PTHR31637:SF0">
    <property type="entry name" value="2,3-BISPHOSPHOGLYCERATE-INDEPENDENT PHOSPHOGLYCERATE MUTASE"/>
    <property type="match status" value="1"/>
</dbReference>
<dbReference type="InterPro" id="IPR017850">
    <property type="entry name" value="Alkaline_phosphatase_core_sf"/>
</dbReference>
<comment type="function">
    <text evidence="2 9">Catalyzes the interconversion of 2-phosphoglycerate and 3-phosphoglycerate.</text>
</comment>
<evidence type="ECO:0000256" key="6">
    <source>
        <dbReference type="ARBA" id="ARBA00023152"/>
    </source>
</evidence>
<keyword evidence="5 9" id="KW-0479">Metal-binding</keyword>
<evidence type="ECO:0000256" key="1">
    <source>
        <dbReference type="ARBA" id="ARBA00000370"/>
    </source>
</evidence>
<dbReference type="SUPFAM" id="SSF53649">
    <property type="entry name" value="Alkaline phosphatase-like"/>
    <property type="match status" value="1"/>
</dbReference>
<dbReference type="STRING" id="1748243.Tel_09645"/>
<comment type="similarity">
    <text evidence="4 9">Belongs to the BPG-independent phosphoglycerate mutase family.</text>
</comment>
<dbReference type="EMBL" id="CP013099">
    <property type="protein sequence ID" value="ALP53393.1"/>
    <property type="molecule type" value="Genomic_DNA"/>
</dbReference>
<dbReference type="Pfam" id="PF01676">
    <property type="entry name" value="Metalloenzyme"/>
    <property type="match status" value="1"/>
</dbReference>
<protein>
    <recommendedName>
        <fullName evidence="9 10">2,3-bisphosphoglycerate-independent phosphoglycerate mutase</fullName>
        <shortName evidence="9">BPG-independent PGAM</shortName>
        <shortName evidence="9">Phosphoglyceromutase</shortName>
        <shortName evidence="9">iPGM</shortName>
        <ecNumber evidence="9 10">5.4.2.12</ecNumber>
    </recommendedName>
</protein>
<dbReference type="Pfam" id="PF06415">
    <property type="entry name" value="iPGM_N"/>
    <property type="match status" value="1"/>
</dbReference>
<evidence type="ECO:0000256" key="12">
    <source>
        <dbReference type="PIRSR" id="PIRSR001492-2"/>
    </source>
</evidence>
<comment type="catalytic activity">
    <reaction evidence="1 9">
        <text>(2R)-2-phosphoglycerate = (2R)-3-phosphoglycerate</text>
        <dbReference type="Rhea" id="RHEA:15901"/>
        <dbReference type="ChEBI" id="CHEBI:58272"/>
        <dbReference type="ChEBI" id="CHEBI:58289"/>
        <dbReference type="EC" id="5.4.2.12"/>
    </reaction>
</comment>
<feature type="binding site" evidence="9 13">
    <location>
        <position position="441"/>
    </location>
    <ligand>
        <name>Mn(2+)</name>
        <dbReference type="ChEBI" id="CHEBI:29035"/>
        <label>2</label>
    </ligand>
</feature>
<keyword evidence="8 9" id="KW-0413">Isomerase</keyword>
<sequence>MSTHTPPRRPTLLIILDGFGINPSKINNGIAAASTPRLDDYFARYPLTTLCAAGRAVGLPDGQMGNSEVGHLTMGAGAVLRQDLVRINDAIEDESFYQNPVLCAAVEKAKARNTPLHIVGLISDGGVHSHMRHFFALLELCRRHGVTPLLHAITDGRDTAPQSAIEYVNKLEAALARANGAVATVSGRYYAMDRDKRWERTERAWQAVANACGRRVRSLRQAVDAAYAAGETDEFITPTVLPDACPLNADDAMVFFNFRKDRTRQLTAALARPDFDGFDRGRFSPLHVTCMTNYDNHFDLPYAFAQEQPEATLAETVYHAGLAQFHCAETEKYAHVTYFFNGGRGDAFPHEERLIVPSPRVATYDEQPEMSAAAVADSVIEKLRAQRHAFIVVNFANGDMVGHTAKREAVIKAVESLDREVGRVLDMAVKENYSVILTADHGNCEQLVDPDTGAPHTQHTVNPVPCLIIDQIRWKLAPGGGLKDIAPTVLQLMGLKQPGAMSGHSLLLKPVDSSAAA</sequence>
<dbReference type="InterPro" id="IPR011258">
    <property type="entry name" value="BPG-indep_PGM_N"/>
</dbReference>
<feature type="binding site" evidence="9 12">
    <location>
        <position position="194"/>
    </location>
    <ligand>
        <name>substrate</name>
    </ligand>
</feature>
<dbReference type="Proteomes" id="UP000055136">
    <property type="component" value="Chromosome"/>
</dbReference>
<dbReference type="KEGG" id="tee:Tel_09645"/>
<dbReference type="InterPro" id="IPR036646">
    <property type="entry name" value="PGAM_B_sf"/>
</dbReference>
<evidence type="ECO:0000259" key="15">
    <source>
        <dbReference type="Pfam" id="PF06415"/>
    </source>
</evidence>
<dbReference type="GO" id="GO:0005829">
    <property type="term" value="C:cytosol"/>
    <property type="evidence" value="ECO:0007669"/>
    <property type="project" value="TreeGrafter"/>
</dbReference>
<evidence type="ECO:0000256" key="9">
    <source>
        <dbReference type="HAMAP-Rule" id="MF_01038"/>
    </source>
</evidence>
<dbReference type="Gene3D" id="3.40.1450.10">
    <property type="entry name" value="BPG-independent phosphoglycerate mutase, domain B"/>
    <property type="match status" value="1"/>
</dbReference>
<dbReference type="SUPFAM" id="SSF64158">
    <property type="entry name" value="2,3-Bisphosphoglycerate-independent phosphoglycerate mutase, substrate-binding domain"/>
    <property type="match status" value="1"/>
</dbReference>
<feature type="binding site" evidence="9 12">
    <location>
        <position position="188"/>
    </location>
    <ligand>
        <name>substrate</name>
    </ligand>
</feature>
<comment type="cofactor">
    <cofactor evidence="9">
        <name>Mn(2+)</name>
        <dbReference type="ChEBI" id="CHEBI:29035"/>
    </cofactor>
    <text evidence="9">Binds 2 manganese ions per subunit.</text>
</comment>
<keyword evidence="6 9" id="KW-0324">Glycolysis</keyword>
<feature type="domain" description="BPG-independent PGAM N-terminal" evidence="15">
    <location>
        <begin position="87"/>
        <end position="295"/>
    </location>
</feature>
<dbReference type="UniPathway" id="UPA00109">
    <property type="reaction ID" value="UER00186"/>
</dbReference>
<dbReference type="InterPro" id="IPR006124">
    <property type="entry name" value="Metalloenzyme"/>
</dbReference>
<evidence type="ECO:0000259" key="14">
    <source>
        <dbReference type="Pfam" id="PF01676"/>
    </source>
</evidence>
<dbReference type="HAMAP" id="MF_01038">
    <property type="entry name" value="GpmI"/>
    <property type="match status" value="1"/>
</dbReference>
<dbReference type="GO" id="GO:0004619">
    <property type="term" value="F:phosphoglycerate mutase activity"/>
    <property type="evidence" value="ECO:0007669"/>
    <property type="project" value="UniProtKB-UniRule"/>
</dbReference>
<feature type="binding site" evidence="9 13">
    <location>
        <position position="17"/>
    </location>
    <ligand>
        <name>Mn(2+)</name>
        <dbReference type="ChEBI" id="CHEBI:29035"/>
        <label>2</label>
    </ligand>
</feature>
<comment type="pathway">
    <text evidence="3 9">Carbohydrate degradation; glycolysis; pyruvate from D-glyceraldehyde 3-phosphate: step 3/5.</text>
</comment>
<feature type="active site" description="Phosphoserine intermediate" evidence="9 11">
    <location>
        <position position="67"/>
    </location>
</feature>
<reference evidence="16" key="1">
    <citation type="submission" date="2015-10" db="EMBL/GenBank/DDBJ databases">
        <title>Description of Candidatus Tenderia electrophaga gen. nov, sp. nov., an Uncultivated Electroautotroph from a Biocathode Enrichment.</title>
        <authorList>
            <person name="Eddie B.J."/>
            <person name="Malanoski A.P."/>
            <person name="Wang Z."/>
            <person name="Hall R.J."/>
            <person name="Oh S.D."/>
            <person name="Heiner C."/>
            <person name="Lin B."/>
            <person name="Strycharz-Glaven S.M."/>
        </authorList>
    </citation>
    <scope>NUCLEOTIDE SEQUENCE [LARGE SCALE GENOMIC DNA]</scope>
    <source>
        <strain evidence="16">NRL1</strain>
    </source>
</reference>
<organism evidence="16 17">
    <name type="scientific">Candidatus Tenderia electrophaga</name>
    <dbReference type="NCBI Taxonomy" id="1748243"/>
    <lineage>
        <taxon>Bacteria</taxon>
        <taxon>Pseudomonadati</taxon>
        <taxon>Pseudomonadota</taxon>
        <taxon>Gammaproteobacteria</taxon>
        <taxon>Candidatus Tenderiales</taxon>
        <taxon>Candidatus Tenderiaceae</taxon>
        <taxon>Candidatus Tenderia</taxon>
    </lineage>
</organism>
<keyword evidence="17" id="KW-1185">Reference proteome</keyword>
<dbReference type="InterPro" id="IPR005995">
    <property type="entry name" value="Pgm_bpd_ind"/>
</dbReference>
<evidence type="ECO:0000256" key="5">
    <source>
        <dbReference type="ARBA" id="ARBA00022723"/>
    </source>
</evidence>
<feature type="binding site" evidence="9 13">
    <location>
        <position position="399"/>
    </location>
    <ligand>
        <name>Mn(2+)</name>
        <dbReference type="ChEBI" id="CHEBI:29035"/>
        <label>1</label>
    </ligand>
</feature>
<evidence type="ECO:0000256" key="7">
    <source>
        <dbReference type="ARBA" id="ARBA00023211"/>
    </source>
</evidence>
<evidence type="ECO:0000313" key="17">
    <source>
        <dbReference type="Proteomes" id="UP000055136"/>
    </source>
</evidence>
<dbReference type="CDD" id="cd16010">
    <property type="entry name" value="iPGM"/>
    <property type="match status" value="1"/>
</dbReference>
<comment type="subunit">
    <text evidence="9">Monomer.</text>
</comment>
<dbReference type="NCBIfam" id="TIGR01307">
    <property type="entry name" value="pgm_bpd_ind"/>
    <property type="match status" value="1"/>
</dbReference>
<feature type="binding site" evidence="9 13">
    <location>
        <position position="459"/>
    </location>
    <ligand>
        <name>Mn(2+)</name>
        <dbReference type="ChEBI" id="CHEBI:29035"/>
        <label>1</label>
    </ligand>
</feature>
<evidence type="ECO:0000256" key="4">
    <source>
        <dbReference type="ARBA" id="ARBA00008819"/>
    </source>
</evidence>
<evidence type="ECO:0000256" key="8">
    <source>
        <dbReference type="ARBA" id="ARBA00023235"/>
    </source>
</evidence>
<evidence type="ECO:0000256" key="3">
    <source>
        <dbReference type="ARBA" id="ARBA00004798"/>
    </source>
</evidence>
<evidence type="ECO:0000256" key="11">
    <source>
        <dbReference type="PIRSR" id="PIRSR001492-1"/>
    </source>
</evidence>
<feature type="domain" description="Metalloenzyme" evidence="14">
    <location>
        <begin position="10"/>
        <end position="496"/>
    </location>
</feature>
<feature type="binding site" evidence="9 13">
    <location>
        <position position="440"/>
    </location>
    <ligand>
        <name>Mn(2+)</name>
        <dbReference type="ChEBI" id="CHEBI:29035"/>
        <label>2</label>
    </ligand>
</feature>
<dbReference type="EC" id="5.4.2.12" evidence="9 10"/>
<proteinExistence type="inferred from homology"/>